<evidence type="ECO:0000313" key="1">
    <source>
        <dbReference type="EMBL" id="CCJ32856.1"/>
    </source>
</evidence>
<gene>
    <name evidence="1" type="ORF">CAAU_0772</name>
</gene>
<name>I7J4Q1_9CLOT</name>
<evidence type="ECO:0000313" key="2">
    <source>
        <dbReference type="Proteomes" id="UP000007652"/>
    </source>
</evidence>
<dbReference type="EMBL" id="CAKP01000036">
    <property type="protein sequence ID" value="CCJ32856.1"/>
    <property type="molecule type" value="Genomic_DNA"/>
</dbReference>
<protein>
    <submittedName>
        <fullName evidence="1">Uncharacterized protein</fullName>
    </submittedName>
</protein>
<reference evidence="1 2" key="1">
    <citation type="journal article" date="2011" name="J. Bacteriol.">
        <title>Draft genome sequence of Caloramator australicus strain RC3T, a thermoanaerobe from the Great Artesian Basin of Australia.</title>
        <authorList>
            <person name="Ogg C.D."/>
            <person name="Patel B.K.C."/>
        </authorList>
    </citation>
    <scope>NUCLEOTIDE SEQUENCE [LARGE SCALE GENOMIC DNA]</scope>
    <source>
        <strain evidence="1 2">RC3</strain>
    </source>
</reference>
<sequence>MHYVVGATSDVDFSEELSRLTMYAGINDYFIEQSTKFTNESNDEEISF</sequence>
<organism evidence="1 2">
    <name type="scientific">Caloramator australicus RC3</name>
    <dbReference type="NCBI Taxonomy" id="857293"/>
    <lineage>
        <taxon>Bacteria</taxon>
        <taxon>Bacillati</taxon>
        <taxon>Bacillota</taxon>
        <taxon>Clostridia</taxon>
        <taxon>Eubacteriales</taxon>
        <taxon>Clostridiaceae</taxon>
        <taxon>Caloramator</taxon>
    </lineage>
</organism>
<keyword evidence="2" id="KW-1185">Reference proteome</keyword>
<accession>I7J4Q1</accession>
<dbReference type="Proteomes" id="UP000007652">
    <property type="component" value="Unassembled WGS sequence"/>
</dbReference>
<dbReference type="AlphaFoldDB" id="I7J4Q1"/>
<proteinExistence type="predicted"/>
<comment type="caution">
    <text evidence="1">The sequence shown here is derived from an EMBL/GenBank/DDBJ whole genome shotgun (WGS) entry which is preliminary data.</text>
</comment>